<dbReference type="Proteomes" id="UP000032180">
    <property type="component" value="Chromosome 4"/>
</dbReference>
<dbReference type="EnsemblPlants" id="LPERR04G09430.1">
    <property type="protein sequence ID" value="LPERR04G09430.1"/>
    <property type="gene ID" value="LPERR04G09430"/>
</dbReference>
<sequence>MADPHLCGRSGQGHNGEHASTGDGGRRSGVVESISFNGGTSGLMTVYTLENLRPFCRFGSTMLINSDESWIRPFQDRQLVLDIPFFWFEKDKDCMLL</sequence>
<evidence type="ECO:0000313" key="3">
    <source>
        <dbReference type="Proteomes" id="UP000032180"/>
    </source>
</evidence>
<evidence type="ECO:0000313" key="2">
    <source>
        <dbReference type="EnsemblPlants" id="LPERR04G09430.1"/>
    </source>
</evidence>
<organism evidence="2 3">
    <name type="scientific">Leersia perrieri</name>
    <dbReference type="NCBI Taxonomy" id="77586"/>
    <lineage>
        <taxon>Eukaryota</taxon>
        <taxon>Viridiplantae</taxon>
        <taxon>Streptophyta</taxon>
        <taxon>Embryophyta</taxon>
        <taxon>Tracheophyta</taxon>
        <taxon>Spermatophyta</taxon>
        <taxon>Magnoliopsida</taxon>
        <taxon>Liliopsida</taxon>
        <taxon>Poales</taxon>
        <taxon>Poaceae</taxon>
        <taxon>BOP clade</taxon>
        <taxon>Oryzoideae</taxon>
        <taxon>Oryzeae</taxon>
        <taxon>Oryzinae</taxon>
        <taxon>Leersia</taxon>
    </lineage>
</organism>
<evidence type="ECO:0000256" key="1">
    <source>
        <dbReference type="SAM" id="MobiDB-lite"/>
    </source>
</evidence>
<accession>A0A0D9W4Y6</accession>
<keyword evidence="3" id="KW-1185">Reference proteome</keyword>
<reference evidence="2 3" key="1">
    <citation type="submission" date="2012-08" db="EMBL/GenBank/DDBJ databases">
        <title>Oryza genome evolution.</title>
        <authorList>
            <person name="Wing R.A."/>
        </authorList>
    </citation>
    <scope>NUCLEOTIDE SEQUENCE</scope>
</reference>
<reference evidence="3" key="2">
    <citation type="submission" date="2013-12" db="EMBL/GenBank/DDBJ databases">
        <authorList>
            <person name="Yu Y."/>
            <person name="Lee S."/>
            <person name="de Baynast K."/>
            <person name="Wissotski M."/>
            <person name="Liu L."/>
            <person name="Talag J."/>
            <person name="Goicoechea J."/>
            <person name="Angelova A."/>
            <person name="Jetty R."/>
            <person name="Kudrna D."/>
            <person name="Golser W."/>
            <person name="Rivera L."/>
            <person name="Zhang J."/>
            <person name="Wing R."/>
        </authorList>
    </citation>
    <scope>NUCLEOTIDE SEQUENCE</scope>
</reference>
<dbReference type="AlphaFoldDB" id="A0A0D9W4Y6"/>
<reference evidence="2" key="3">
    <citation type="submission" date="2015-04" db="UniProtKB">
        <authorList>
            <consortium name="EnsemblPlants"/>
        </authorList>
    </citation>
    <scope>IDENTIFICATION</scope>
</reference>
<proteinExistence type="predicted"/>
<name>A0A0D9W4Y6_9ORYZ</name>
<feature type="region of interest" description="Disordered" evidence="1">
    <location>
        <begin position="1"/>
        <end position="33"/>
    </location>
</feature>
<dbReference type="HOGENOM" id="CLU_2349818_0_0_1"/>
<protein>
    <submittedName>
        <fullName evidence="2">Uncharacterized protein</fullName>
    </submittedName>
</protein>
<dbReference type="Gramene" id="LPERR04G09430.1">
    <property type="protein sequence ID" value="LPERR04G09430.1"/>
    <property type="gene ID" value="LPERR04G09430"/>
</dbReference>